<feature type="compositionally biased region" description="Low complexity" evidence="1">
    <location>
        <begin position="33"/>
        <end position="44"/>
    </location>
</feature>
<evidence type="ECO:0000313" key="2">
    <source>
        <dbReference type="EnsemblPlants" id="OBART03G05740.1"/>
    </source>
</evidence>
<sequence>MAGGVLGNQVSTSLTTRTVLYRLRKLLMPLDTTTPATESPSTAAKQCSPDSGHSPVVRRRRIVAIARLLLCSFHQQPRVVSNPRTYTSVRVIELKEAAGVDLPGRRRRVHHPPLLVSARSMAASSLLRT</sequence>
<dbReference type="EnsemblPlants" id="OBART03G05740.1">
    <property type="protein sequence ID" value="OBART03G05740.1"/>
    <property type="gene ID" value="OBART03G05740"/>
</dbReference>
<accession>A0A0D3FEJ8</accession>
<protein>
    <submittedName>
        <fullName evidence="2">Uncharacterized protein</fullName>
    </submittedName>
</protein>
<name>A0A0D3FEJ8_9ORYZ</name>
<evidence type="ECO:0000256" key="1">
    <source>
        <dbReference type="SAM" id="MobiDB-lite"/>
    </source>
</evidence>
<dbReference type="Gramene" id="OBART03G05740.1">
    <property type="protein sequence ID" value="OBART03G05740.1"/>
    <property type="gene ID" value="OBART03G05740"/>
</dbReference>
<dbReference type="AlphaFoldDB" id="A0A0D3FEJ8"/>
<reference evidence="2" key="1">
    <citation type="journal article" date="2009" name="Rice">
        <title>De Novo Next Generation Sequencing of Plant Genomes.</title>
        <authorList>
            <person name="Rounsley S."/>
            <person name="Marri P.R."/>
            <person name="Yu Y."/>
            <person name="He R."/>
            <person name="Sisneros N."/>
            <person name="Goicoechea J.L."/>
            <person name="Lee S.J."/>
            <person name="Angelova A."/>
            <person name="Kudrna D."/>
            <person name="Luo M."/>
            <person name="Affourtit J."/>
            <person name="Desany B."/>
            <person name="Knight J."/>
            <person name="Niazi F."/>
            <person name="Egholm M."/>
            <person name="Wing R.A."/>
        </authorList>
    </citation>
    <scope>NUCLEOTIDE SEQUENCE [LARGE SCALE GENOMIC DNA]</scope>
    <source>
        <strain evidence="2">cv. IRGC 105608</strain>
    </source>
</reference>
<dbReference type="Proteomes" id="UP000026960">
    <property type="component" value="Chromosome 3"/>
</dbReference>
<evidence type="ECO:0000313" key="3">
    <source>
        <dbReference type="Proteomes" id="UP000026960"/>
    </source>
</evidence>
<feature type="region of interest" description="Disordered" evidence="1">
    <location>
        <begin position="33"/>
        <end position="54"/>
    </location>
</feature>
<reference evidence="2" key="2">
    <citation type="submission" date="2015-03" db="UniProtKB">
        <authorList>
            <consortium name="EnsemblPlants"/>
        </authorList>
    </citation>
    <scope>IDENTIFICATION</scope>
</reference>
<keyword evidence="3" id="KW-1185">Reference proteome</keyword>
<dbReference type="HOGENOM" id="CLU_1952088_0_0_1"/>
<dbReference type="PaxDb" id="65489-OBART03G05740.1"/>
<proteinExistence type="predicted"/>
<organism evidence="2">
    <name type="scientific">Oryza barthii</name>
    <dbReference type="NCBI Taxonomy" id="65489"/>
    <lineage>
        <taxon>Eukaryota</taxon>
        <taxon>Viridiplantae</taxon>
        <taxon>Streptophyta</taxon>
        <taxon>Embryophyta</taxon>
        <taxon>Tracheophyta</taxon>
        <taxon>Spermatophyta</taxon>
        <taxon>Magnoliopsida</taxon>
        <taxon>Liliopsida</taxon>
        <taxon>Poales</taxon>
        <taxon>Poaceae</taxon>
        <taxon>BOP clade</taxon>
        <taxon>Oryzoideae</taxon>
        <taxon>Oryzeae</taxon>
        <taxon>Oryzinae</taxon>
        <taxon>Oryza</taxon>
    </lineage>
</organism>